<sequence>MKVRHVERFTIPIESTWEGREHLGLPRGGTTVEELIRALRKLPKKGLVNVSYGGASEIAVMHYRDDIDPECPYEIALTAALNEMAQATYIPLQYVNQE</sequence>
<dbReference type="GeneID" id="29122797"/>
<name>A0A127KPE3_9CAUD</name>
<gene>
    <name evidence="1" type="ORF">PBI_CATALINA_47</name>
</gene>
<reference evidence="1 2" key="1">
    <citation type="submission" date="2016-01" db="EMBL/GenBank/DDBJ databases">
        <authorList>
            <person name="Cotto-Rosario A."/>
            <person name="Gomez-Fuentes N."/>
            <person name="Berrios-Ruiz J."/>
            <person name="Caceres-Velazquez C."/>
            <person name="Casiano-Real M."/>
            <person name="Cotto-Berrios I."/>
            <person name="Crespo-Vega V."/>
            <person name="DeJesus-David M."/>
            <person name="DelToro-Sanchez C.J."/>
            <person name="Diaz-Morales C.J."/>
            <person name="Espada-Ramos M."/>
            <person name="Feliciano-Torres M.J."/>
            <person name="Fernandez-Rodriguez P.M."/>
            <person name="Fernandez-Martinez M."/>
            <person name="Figueroa-Concepcion D."/>
            <person name="Figueroa-Bermudez M.L."/>
            <person name="Garcia-Delgado K."/>
            <person name="Nunez-Rodriguez C."/>
            <person name="Quiles-Santiago A.M."/>
            <person name="Rodriguez-Gonzalez A."/>
            <person name="Santiago-Burgos D."/>
            <person name="Solivan-Perez E."/>
            <person name="Torres-Vazquez A."/>
            <person name="Verdejo-Lopez V."/>
            <person name="Vazquez E."/>
            <person name="Rubin M.R."/>
            <person name="Ware V.C."/>
            <person name="Bradley K.W."/>
            <person name="Asai D.J."/>
            <person name="Bowman C.A."/>
            <person name="Russell D.A."/>
            <person name="Pope W.H."/>
            <person name="Jacobs-Sera D."/>
            <person name="Hendrix R.W."/>
            <person name="Hatfull G.F."/>
        </authorList>
    </citation>
    <scope>NUCLEOTIDE SEQUENCE [LARGE SCALE GENOMIC DNA]</scope>
</reference>
<proteinExistence type="predicted"/>
<organism evidence="1 2">
    <name type="scientific">Mycobacterium phage Catalina</name>
    <dbReference type="NCBI Taxonomy" id="1792253"/>
    <lineage>
        <taxon>Viruses</taxon>
        <taxon>Duplodnaviria</taxon>
        <taxon>Heunggongvirae</taxon>
        <taxon>Uroviricota</taxon>
        <taxon>Caudoviricetes</taxon>
        <taxon>Fromanvirus</taxon>
        <taxon>Fromanvirus packman</taxon>
    </lineage>
</organism>
<dbReference type="EMBL" id="KU613353">
    <property type="protein sequence ID" value="AMO43814.1"/>
    <property type="molecule type" value="Genomic_DNA"/>
</dbReference>
<evidence type="ECO:0000313" key="2">
    <source>
        <dbReference type="Proteomes" id="UP000201448"/>
    </source>
</evidence>
<accession>A0A127KPE3</accession>
<evidence type="ECO:0000313" key="1">
    <source>
        <dbReference type="EMBL" id="AMO43814.1"/>
    </source>
</evidence>
<dbReference type="Proteomes" id="UP000201448">
    <property type="component" value="Segment"/>
</dbReference>
<protein>
    <submittedName>
        <fullName evidence="1">Uncharacterized protein</fullName>
    </submittedName>
</protein>
<dbReference type="RefSeq" id="YP_009301869.1">
    <property type="nucleotide sequence ID" value="NC_031238.1"/>
</dbReference>
<dbReference type="KEGG" id="vg:29122797"/>
<dbReference type="OrthoDB" id="23910at10239"/>